<name>A0ABT9STP4_9GAMM</name>
<dbReference type="Pfam" id="PF01451">
    <property type="entry name" value="LMWPc"/>
    <property type="match status" value="1"/>
</dbReference>
<dbReference type="CDD" id="cd16343">
    <property type="entry name" value="LMWPTP"/>
    <property type="match status" value="1"/>
</dbReference>
<dbReference type="SUPFAM" id="SSF52788">
    <property type="entry name" value="Phosphotyrosine protein phosphatases I"/>
    <property type="match status" value="1"/>
</dbReference>
<dbReference type="InterPro" id="IPR017867">
    <property type="entry name" value="Tyr_phospatase_low_mol_wt"/>
</dbReference>
<keyword evidence="8" id="KW-1185">Reference proteome</keyword>
<keyword evidence="3 7" id="KW-0378">Hydrolase</keyword>
<evidence type="ECO:0000313" key="8">
    <source>
        <dbReference type="Proteomes" id="UP001237737"/>
    </source>
</evidence>
<dbReference type="Proteomes" id="UP001237737">
    <property type="component" value="Unassembled WGS sequence"/>
</dbReference>
<dbReference type="SMART" id="SM00226">
    <property type="entry name" value="LMWPc"/>
    <property type="match status" value="1"/>
</dbReference>
<dbReference type="EC" id="3.1.3.48" evidence="2"/>
<keyword evidence="4" id="KW-0904">Protein phosphatase</keyword>
<dbReference type="InterPro" id="IPR036196">
    <property type="entry name" value="Ptyr_pPase_sf"/>
</dbReference>
<dbReference type="RefSeq" id="WP_306847018.1">
    <property type="nucleotide sequence ID" value="NZ_JAUSSK010000001.1"/>
</dbReference>
<sequence length="145" mass="16419">MFQRILIACVGNICRSPTAEYLLRHRLGEGRDVRIGSAGLSAMTGYPMDETALQLLREQGIDGEPHRARQLDTALLRQSDLILAMEKSHVAAIGRMAPEVSGKVFLLDRWVEGKDIPDPYRQQRPAYEHVYGLIDRGVDSWLRYL</sequence>
<evidence type="ECO:0000256" key="3">
    <source>
        <dbReference type="ARBA" id="ARBA00022801"/>
    </source>
</evidence>
<dbReference type="InterPro" id="IPR050438">
    <property type="entry name" value="LMW_PTPase"/>
</dbReference>
<reference evidence="7 8" key="1">
    <citation type="submission" date="2023-07" db="EMBL/GenBank/DDBJ databases">
        <title>Sorghum-associated microbial communities from plants grown in Nebraska, USA.</title>
        <authorList>
            <person name="Schachtman D."/>
        </authorList>
    </citation>
    <scope>NUCLEOTIDE SEQUENCE [LARGE SCALE GENOMIC DNA]</scope>
    <source>
        <strain evidence="7 8">CC60</strain>
    </source>
</reference>
<feature type="domain" description="Phosphotyrosine protein phosphatase I" evidence="6">
    <location>
        <begin position="3"/>
        <end position="144"/>
    </location>
</feature>
<gene>
    <name evidence="7" type="ORF">J2T07_000527</name>
</gene>
<evidence type="ECO:0000256" key="1">
    <source>
        <dbReference type="ARBA" id="ARBA00011063"/>
    </source>
</evidence>
<evidence type="ECO:0000313" key="7">
    <source>
        <dbReference type="EMBL" id="MDQ0008368.1"/>
    </source>
</evidence>
<evidence type="ECO:0000256" key="5">
    <source>
        <dbReference type="ARBA" id="ARBA00051722"/>
    </source>
</evidence>
<evidence type="ECO:0000259" key="6">
    <source>
        <dbReference type="SMART" id="SM00226"/>
    </source>
</evidence>
<dbReference type="PRINTS" id="PR00719">
    <property type="entry name" value="LMWPTPASE"/>
</dbReference>
<comment type="similarity">
    <text evidence="1">Belongs to the low molecular weight phosphotyrosine protein phosphatase family.</text>
</comment>
<dbReference type="Gene3D" id="3.40.50.2300">
    <property type="match status" value="1"/>
</dbReference>
<organism evidence="7 8">
    <name type="scientific">Luteibacter jiangsuensis</name>
    <dbReference type="NCBI Taxonomy" id="637577"/>
    <lineage>
        <taxon>Bacteria</taxon>
        <taxon>Pseudomonadati</taxon>
        <taxon>Pseudomonadota</taxon>
        <taxon>Gammaproteobacteria</taxon>
        <taxon>Lysobacterales</taxon>
        <taxon>Rhodanobacteraceae</taxon>
        <taxon>Luteibacter</taxon>
    </lineage>
</organism>
<comment type="catalytic activity">
    <reaction evidence="5">
        <text>O-phospho-L-tyrosyl-[protein] + H2O = L-tyrosyl-[protein] + phosphate</text>
        <dbReference type="Rhea" id="RHEA:10684"/>
        <dbReference type="Rhea" id="RHEA-COMP:10136"/>
        <dbReference type="Rhea" id="RHEA-COMP:20101"/>
        <dbReference type="ChEBI" id="CHEBI:15377"/>
        <dbReference type="ChEBI" id="CHEBI:43474"/>
        <dbReference type="ChEBI" id="CHEBI:46858"/>
        <dbReference type="ChEBI" id="CHEBI:61978"/>
        <dbReference type="EC" id="3.1.3.48"/>
    </reaction>
</comment>
<protein>
    <recommendedName>
        <fullName evidence="2">protein-tyrosine-phosphatase</fullName>
        <ecNumber evidence="2">3.1.3.48</ecNumber>
    </recommendedName>
</protein>
<evidence type="ECO:0000256" key="4">
    <source>
        <dbReference type="ARBA" id="ARBA00022912"/>
    </source>
</evidence>
<comment type="caution">
    <text evidence="7">The sequence shown here is derived from an EMBL/GenBank/DDBJ whole genome shotgun (WGS) entry which is preliminary data.</text>
</comment>
<dbReference type="PANTHER" id="PTHR11717:SF31">
    <property type="entry name" value="LOW MOLECULAR WEIGHT PROTEIN-TYROSINE-PHOSPHATASE ETP-RELATED"/>
    <property type="match status" value="1"/>
</dbReference>
<evidence type="ECO:0000256" key="2">
    <source>
        <dbReference type="ARBA" id="ARBA00013064"/>
    </source>
</evidence>
<dbReference type="GO" id="GO:0004725">
    <property type="term" value="F:protein tyrosine phosphatase activity"/>
    <property type="evidence" value="ECO:0007669"/>
    <property type="project" value="UniProtKB-EC"/>
</dbReference>
<dbReference type="EMBL" id="JAUSSK010000001">
    <property type="protein sequence ID" value="MDQ0008368.1"/>
    <property type="molecule type" value="Genomic_DNA"/>
</dbReference>
<dbReference type="InterPro" id="IPR023485">
    <property type="entry name" value="Ptyr_pPase"/>
</dbReference>
<dbReference type="PANTHER" id="PTHR11717">
    <property type="entry name" value="LOW MOLECULAR WEIGHT PROTEIN TYROSINE PHOSPHATASE"/>
    <property type="match status" value="1"/>
</dbReference>
<accession>A0ABT9STP4</accession>
<proteinExistence type="inferred from homology"/>